<evidence type="ECO:0000313" key="1">
    <source>
        <dbReference type="EMBL" id="MDJ1169071.1"/>
    </source>
</evidence>
<evidence type="ECO:0000313" key="2">
    <source>
        <dbReference type="Proteomes" id="UP001235303"/>
    </source>
</evidence>
<keyword evidence="2" id="KW-1185">Reference proteome</keyword>
<gene>
    <name evidence="1" type="ORF">PMG71_06495</name>
</gene>
<dbReference type="EMBL" id="JAQOSP010000042">
    <property type="protein sequence ID" value="MDJ1169071.1"/>
    <property type="molecule type" value="Genomic_DNA"/>
</dbReference>
<organism evidence="1 2">
    <name type="scientific">Roseofilum acuticapitatum BLCC-M154</name>
    <dbReference type="NCBI Taxonomy" id="3022444"/>
    <lineage>
        <taxon>Bacteria</taxon>
        <taxon>Bacillati</taxon>
        <taxon>Cyanobacteriota</taxon>
        <taxon>Cyanophyceae</taxon>
        <taxon>Desertifilales</taxon>
        <taxon>Desertifilaceae</taxon>
        <taxon>Roseofilum</taxon>
        <taxon>Roseofilum acuticapitatum</taxon>
    </lineage>
</organism>
<protein>
    <submittedName>
        <fullName evidence="1">Uncharacterized protein</fullName>
    </submittedName>
</protein>
<name>A0ABT7ARZ2_9CYAN</name>
<proteinExistence type="predicted"/>
<comment type="caution">
    <text evidence="1">The sequence shown here is derived from an EMBL/GenBank/DDBJ whole genome shotgun (WGS) entry which is preliminary data.</text>
</comment>
<accession>A0ABT7ARZ2</accession>
<sequence>MADPRPITGKIPTGLGIVTITVDLHYEYHATVGSLDQLSGEIFTDIKLKQLDS</sequence>
<reference evidence="1 2" key="1">
    <citation type="submission" date="2023-01" db="EMBL/GenBank/DDBJ databases">
        <title>Novel diversity within Roseofilum (Cyanobacteria; Desertifilaceae) from marine benthic mats with descriptions of four novel species.</title>
        <authorList>
            <person name="Wang Y."/>
            <person name="Berthold D.E."/>
            <person name="Hu J."/>
            <person name="Lefler F.W."/>
            <person name="Laughinghouse H.D. IV."/>
        </authorList>
    </citation>
    <scope>NUCLEOTIDE SEQUENCE [LARGE SCALE GENOMIC DNA]</scope>
    <source>
        <strain evidence="1 2">BLCC-M154</strain>
    </source>
</reference>
<dbReference type="RefSeq" id="WP_283752833.1">
    <property type="nucleotide sequence ID" value="NZ_JAQOSP010000042.1"/>
</dbReference>
<dbReference type="Proteomes" id="UP001235303">
    <property type="component" value="Unassembled WGS sequence"/>
</dbReference>